<proteinExistence type="predicted"/>
<name>A0A1G8GD62_9PROT</name>
<reference evidence="2" key="1">
    <citation type="submission" date="2016-10" db="EMBL/GenBank/DDBJ databases">
        <authorList>
            <person name="Varghese N."/>
            <person name="Submissions S."/>
        </authorList>
    </citation>
    <scope>NUCLEOTIDE SEQUENCE [LARGE SCALE GENOMIC DNA]</scope>
    <source>
        <strain evidence="2">930I</strain>
    </source>
</reference>
<accession>A0A1G8GD62</accession>
<dbReference type="AlphaFoldDB" id="A0A1G8GD62"/>
<evidence type="ECO:0008006" key="3">
    <source>
        <dbReference type="Google" id="ProtNLM"/>
    </source>
</evidence>
<organism evidence="1 2">
    <name type="scientific">Roseospirillum parvum</name>
    <dbReference type="NCBI Taxonomy" id="83401"/>
    <lineage>
        <taxon>Bacteria</taxon>
        <taxon>Pseudomonadati</taxon>
        <taxon>Pseudomonadota</taxon>
        <taxon>Alphaproteobacteria</taxon>
        <taxon>Rhodospirillales</taxon>
        <taxon>Rhodospirillaceae</taxon>
        <taxon>Roseospirillum</taxon>
    </lineage>
</organism>
<dbReference type="Gene3D" id="3.90.1690.10">
    <property type="entry name" value="phage-related protein like domain"/>
    <property type="match status" value="1"/>
</dbReference>
<protein>
    <recommendedName>
        <fullName evidence="3">Phage capsid family protein</fullName>
    </recommendedName>
</protein>
<keyword evidence="2" id="KW-1185">Reference proteome</keyword>
<gene>
    <name evidence="1" type="ORF">SAMN05421742_1246</name>
</gene>
<evidence type="ECO:0000313" key="2">
    <source>
        <dbReference type="Proteomes" id="UP000217076"/>
    </source>
</evidence>
<sequence>MSTATARPFESNPALTAIAMAYRNGEMIADQVLPRVPVGRREFKYLVHNLAEDFTVPDTLVGRKGQVNQVEFGATEATAACQDYGLEDVIPQDDITNAPPGYNPKGRAVEGISNLIELDREVRAANLVFSATTYPAGYKETLAGTDQFSDFDNSSPLTVIAEALDKPIMRPNILVIGQAAWTVLRQHPQIVKAVQGNSGDAGMASRQQVAEVFELEEVLVGRGWVNTARRGQPANMQRVWGKHLALLHRNKTADTRQGATFGMTPQLGGRLAGSWHDRNVGLRGGEVVRAGESVVELITASALGYFFENAAA</sequence>
<evidence type="ECO:0000313" key="1">
    <source>
        <dbReference type="EMBL" id="SDH92283.1"/>
    </source>
</evidence>
<dbReference type="RefSeq" id="WP_092622062.1">
    <property type="nucleotide sequence ID" value="NZ_FNCV01000024.1"/>
</dbReference>
<dbReference type="STRING" id="83401.SAMN05421742_1246"/>
<dbReference type="Proteomes" id="UP000217076">
    <property type="component" value="Unassembled WGS sequence"/>
</dbReference>
<dbReference type="EMBL" id="FNCV01000024">
    <property type="protein sequence ID" value="SDH92283.1"/>
    <property type="molecule type" value="Genomic_DNA"/>
</dbReference>
<dbReference type="InterPro" id="IPR053738">
    <property type="entry name" value="Lambda_capsid_assembly"/>
</dbReference>
<dbReference type="OrthoDB" id="572526at2"/>